<evidence type="ECO:0000313" key="2">
    <source>
        <dbReference type="Proteomes" id="UP000566324"/>
    </source>
</evidence>
<dbReference type="RefSeq" id="WP_184071681.1">
    <property type="nucleotide sequence ID" value="NZ_JACHNZ010000057.1"/>
</dbReference>
<evidence type="ECO:0000313" key="1">
    <source>
        <dbReference type="EMBL" id="MBB4633777.1"/>
    </source>
</evidence>
<dbReference type="Proteomes" id="UP000566324">
    <property type="component" value="Unassembled WGS sequence"/>
</dbReference>
<keyword evidence="2" id="KW-1185">Reference proteome</keyword>
<accession>A0A7W7B4E0</accession>
<reference evidence="1 2" key="1">
    <citation type="submission" date="2020-08" db="EMBL/GenBank/DDBJ databases">
        <title>Genomic Encyclopedia of Type Strains, Phase IV (KMG-IV): sequencing the most valuable type-strain genomes for metagenomic binning, comparative biology and taxonomic classification.</title>
        <authorList>
            <person name="Goeker M."/>
        </authorList>
    </citation>
    <scope>NUCLEOTIDE SEQUENCE [LARGE SCALE GENOMIC DNA]</scope>
    <source>
        <strain evidence="1 2">DSM 17328</strain>
    </source>
</reference>
<proteinExistence type="predicted"/>
<dbReference type="EMBL" id="JACHNZ010000057">
    <property type="protein sequence ID" value="MBB4633777.1"/>
    <property type="molecule type" value="Genomic_DNA"/>
</dbReference>
<dbReference type="AlphaFoldDB" id="A0A7W7B4E0"/>
<sequence length="177" mass="18829">MNAESIGDVRAKLTTATELEGLPGAISALDAAYSFLLDCGASYSELRPLFGLLAALEDHKRGKPNPLLAVHSKRGNRSHVADDQFKACAAATMTIIQKSGRTKREAASLVSGRLKSAGIAISPTNIDTWHREISSHRHADPGVLGTYQLLIEKAGSADEISAEAALRTLVNLARTKL</sequence>
<organism evidence="1 2">
    <name type="scientific">Sphingosinicella soli</name>
    <dbReference type="NCBI Taxonomy" id="333708"/>
    <lineage>
        <taxon>Bacteria</taxon>
        <taxon>Pseudomonadati</taxon>
        <taxon>Pseudomonadota</taxon>
        <taxon>Alphaproteobacteria</taxon>
        <taxon>Sphingomonadales</taxon>
        <taxon>Sphingosinicellaceae</taxon>
        <taxon>Sphingosinicella</taxon>
    </lineage>
</organism>
<protein>
    <submittedName>
        <fullName evidence="1">Uncharacterized protein</fullName>
    </submittedName>
</protein>
<comment type="caution">
    <text evidence="1">The sequence shown here is derived from an EMBL/GenBank/DDBJ whole genome shotgun (WGS) entry which is preliminary data.</text>
</comment>
<gene>
    <name evidence="1" type="ORF">GGQ98_003429</name>
</gene>
<name>A0A7W7B4E0_9SPHN</name>